<dbReference type="PROSITE" id="PS51198">
    <property type="entry name" value="UVRD_HELICASE_ATP_BIND"/>
    <property type="match status" value="1"/>
</dbReference>
<evidence type="ECO:0000256" key="5">
    <source>
        <dbReference type="PROSITE-ProRule" id="PRU00560"/>
    </source>
</evidence>
<dbReference type="GO" id="GO:0005524">
    <property type="term" value="F:ATP binding"/>
    <property type="evidence" value="ECO:0007669"/>
    <property type="project" value="UniProtKB-UniRule"/>
</dbReference>
<dbReference type="GO" id="GO:0000725">
    <property type="term" value="P:recombinational repair"/>
    <property type="evidence" value="ECO:0007669"/>
    <property type="project" value="TreeGrafter"/>
</dbReference>
<keyword evidence="4 5" id="KW-0067">ATP-binding</keyword>
<dbReference type="GO" id="GO:0003677">
    <property type="term" value="F:DNA binding"/>
    <property type="evidence" value="ECO:0007669"/>
    <property type="project" value="InterPro"/>
</dbReference>
<accession>A0A268NV73</accession>
<evidence type="ECO:0000313" key="9">
    <source>
        <dbReference type="Proteomes" id="UP000216207"/>
    </source>
</evidence>
<dbReference type="Pfam" id="PF13538">
    <property type="entry name" value="UvrD_C_2"/>
    <property type="match status" value="1"/>
</dbReference>
<dbReference type="Proteomes" id="UP000216207">
    <property type="component" value="Unassembled WGS sequence"/>
</dbReference>
<dbReference type="GO" id="GO:0016787">
    <property type="term" value="F:hydrolase activity"/>
    <property type="evidence" value="ECO:0007669"/>
    <property type="project" value="UniProtKB-UniRule"/>
</dbReference>
<dbReference type="AlphaFoldDB" id="A0A268NV73"/>
<dbReference type="GO" id="GO:0005829">
    <property type="term" value="C:cytosol"/>
    <property type="evidence" value="ECO:0007669"/>
    <property type="project" value="TreeGrafter"/>
</dbReference>
<comment type="caution">
    <text evidence="8">The sequence shown here is derived from an EMBL/GenBank/DDBJ whole genome shotgun (WGS) entry which is preliminary data.</text>
</comment>
<organism evidence="8 9">
    <name type="scientific">Shouchella clausii</name>
    <name type="common">Alkalihalobacillus clausii</name>
    <dbReference type="NCBI Taxonomy" id="79880"/>
    <lineage>
        <taxon>Bacteria</taxon>
        <taxon>Bacillati</taxon>
        <taxon>Bacillota</taxon>
        <taxon>Bacilli</taxon>
        <taxon>Bacillales</taxon>
        <taxon>Bacillaceae</taxon>
        <taxon>Shouchella</taxon>
    </lineage>
</organism>
<reference evidence="8 9" key="1">
    <citation type="submission" date="2017-07" db="EMBL/GenBank/DDBJ databases">
        <title>Isolation and whole genome analysis of endospore-forming bacteria from heroin.</title>
        <authorList>
            <person name="Kalinowski J."/>
            <person name="Ahrens B."/>
            <person name="Al-Dilaimi A."/>
            <person name="Winkler A."/>
            <person name="Wibberg D."/>
            <person name="Schleenbecker U."/>
            <person name="Ruckert C."/>
            <person name="Wolfel R."/>
            <person name="Grass G."/>
        </authorList>
    </citation>
    <scope>NUCLEOTIDE SEQUENCE [LARGE SCALE GENOMIC DNA]</scope>
    <source>
        <strain evidence="8 9">7539</strain>
    </source>
</reference>
<dbReference type="EMBL" id="NPCC01000034">
    <property type="protein sequence ID" value="PAE87417.1"/>
    <property type="molecule type" value="Genomic_DNA"/>
</dbReference>
<dbReference type="PANTHER" id="PTHR11070:SF17">
    <property type="entry name" value="DNA HELICASE IV"/>
    <property type="match status" value="1"/>
</dbReference>
<dbReference type="Pfam" id="PF00580">
    <property type="entry name" value="UvrD-helicase"/>
    <property type="match status" value="1"/>
</dbReference>
<keyword evidence="6" id="KW-0175">Coiled coil</keyword>
<dbReference type="RefSeq" id="WP_095316762.1">
    <property type="nucleotide sequence ID" value="NZ_NPCC01000034.1"/>
</dbReference>
<evidence type="ECO:0000259" key="7">
    <source>
        <dbReference type="PROSITE" id="PS51198"/>
    </source>
</evidence>
<dbReference type="GO" id="GO:0043138">
    <property type="term" value="F:3'-5' DNA helicase activity"/>
    <property type="evidence" value="ECO:0007669"/>
    <property type="project" value="TreeGrafter"/>
</dbReference>
<name>A0A268NV73_SHOCL</name>
<protein>
    <recommendedName>
        <fullName evidence="7">UvrD-like helicase ATP-binding domain-containing protein</fullName>
    </recommendedName>
</protein>
<feature type="domain" description="UvrD-like helicase ATP-binding" evidence="7">
    <location>
        <begin position="178"/>
        <end position="520"/>
    </location>
</feature>
<evidence type="ECO:0000256" key="4">
    <source>
        <dbReference type="ARBA" id="ARBA00022840"/>
    </source>
</evidence>
<proteinExistence type="predicted"/>
<dbReference type="SUPFAM" id="SSF52540">
    <property type="entry name" value="P-loop containing nucleoside triphosphate hydrolases"/>
    <property type="match status" value="1"/>
</dbReference>
<evidence type="ECO:0000256" key="3">
    <source>
        <dbReference type="ARBA" id="ARBA00022806"/>
    </source>
</evidence>
<dbReference type="InterPro" id="IPR027417">
    <property type="entry name" value="P-loop_NTPase"/>
</dbReference>
<dbReference type="Gene3D" id="3.40.50.300">
    <property type="entry name" value="P-loop containing nucleotide triphosphate hydrolases"/>
    <property type="match status" value="3"/>
</dbReference>
<dbReference type="InterPro" id="IPR014016">
    <property type="entry name" value="UvrD-like_ATP-bd"/>
</dbReference>
<evidence type="ECO:0000313" key="8">
    <source>
        <dbReference type="EMBL" id="PAE87417.1"/>
    </source>
</evidence>
<sequence length="675" mass="77082">MSIFEAEEAQLQATLARLDELGDKLEQVPRYRGSDFTEQVLEDRREHLRTALHSARQEPYFGRLDFCEWDQETKALYIGKVGVHDEDSGDPFVIDWRAPVASLFYSFTGSEEDVFYQSPEGMVEGEILLKRNIVIRNRRLQRVVDSYAKGQEMSGGDEFLLYKLSEQKDNKLKDIVATIQAEQNAIIRHAIKEPLIIQGAAGSGKTTVALHRLAYLLYEFREQLRAEKMVIFAPNAMFLDYISHVLPELGVGTIAQSTFANWGLSVLGSSYQLYDTKKRLANQFESKLEQQSEDVLAYKGSLACQKQMRRFIDAYVGERVPKKDFCPWDGCVLNKETMKQWIEQDFAASPPMKRRERFHARAKRWIEIEAKRFEDKKEQQAFKSEALKRLRSFLSYWPKPDLAKLYTAFLKEQQLPVPASLKEKRLGYEDIAPLVCMHQQLYGIERDARFDHVVIDEAQDVSPFMLAVLKERTRAGGFTILGDLAQGIHGDEGISNWAAFEEVFANNVSYVQMERSYRSTMEIIEFSNRILQQMAFAPAPAKPVFRSGQDVVVEQRPTEHVAHWVKAMQDKQTQTIAVLTRTEKASIAICRQLQAAGFDAHLLIAGGERYEGGISVLPVYLSKGFEFDAVLLADVTNDHYPCDELHKKLLYVGCTRALHELTVWYDGSLSPILAP</sequence>
<evidence type="ECO:0000256" key="2">
    <source>
        <dbReference type="ARBA" id="ARBA00022801"/>
    </source>
</evidence>
<dbReference type="InterPro" id="IPR027785">
    <property type="entry name" value="UvrD-like_helicase_C"/>
</dbReference>
<evidence type="ECO:0000256" key="1">
    <source>
        <dbReference type="ARBA" id="ARBA00022741"/>
    </source>
</evidence>
<feature type="coiled-coil region" evidence="6">
    <location>
        <begin position="4"/>
        <end position="58"/>
    </location>
</feature>
<keyword evidence="1 5" id="KW-0547">Nucleotide-binding</keyword>
<feature type="binding site" evidence="5">
    <location>
        <begin position="199"/>
        <end position="206"/>
    </location>
    <ligand>
        <name>ATP</name>
        <dbReference type="ChEBI" id="CHEBI:30616"/>
    </ligand>
</feature>
<evidence type="ECO:0000256" key="6">
    <source>
        <dbReference type="SAM" id="Coils"/>
    </source>
</evidence>
<keyword evidence="3 5" id="KW-0347">Helicase</keyword>
<gene>
    <name evidence="8" type="ORF">CHH72_18340</name>
</gene>
<dbReference type="InterPro" id="IPR000212">
    <property type="entry name" value="DNA_helicase_UvrD/REP"/>
</dbReference>
<dbReference type="PANTHER" id="PTHR11070">
    <property type="entry name" value="UVRD / RECB / PCRA DNA HELICASE FAMILY MEMBER"/>
    <property type="match status" value="1"/>
</dbReference>
<keyword evidence="2 5" id="KW-0378">Hydrolase</keyword>